<accession>A0A1A9VAI4</accession>
<dbReference type="InterPro" id="IPR006623">
    <property type="entry name" value="THEG"/>
</dbReference>
<dbReference type="VEuPathDB" id="VectorBase:GAUT031031"/>
<dbReference type="EnsemblMetazoa" id="GAUT031031-RA">
    <property type="protein sequence ID" value="GAUT031031-PA"/>
    <property type="gene ID" value="GAUT031031"/>
</dbReference>
<organism evidence="1 2">
    <name type="scientific">Glossina austeni</name>
    <name type="common">Savannah tsetse fly</name>
    <dbReference type="NCBI Taxonomy" id="7395"/>
    <lineage>
        <taxon>Eukaryota</taxon>
        <taxon>Metazoa</taxon>
        <taxon>Ecdysozoa</taxon>
        <taxon>Arthropoda</taxon>
        <taxon>Hexapoda</taxon>
        <taxon>Insecta</taxon>
        <taxon>Pterygota</taxon>
        <taxon>Neoptera</taxon>
        <taxon>Endopterygota</taxon>
        <taxon>Diptera</taxon>
        <taxon>Brachycera</taxon>
        <taxon>Muscomorpha</taxon>
        <taxon>Hippoboscoidea</taxon>
        <taxon>Glossinidae</taxon>
        <taxon>Glossina</taxon>
    </lineage>
</organism>
<dbReference type="Proteomes" id="UP000078200">
    <property type="component" value="Unassembled WGS sequence"/>
</dbReference>
<proteinExistence type="predicted"/>
<sequence>MFTTERIKQLAKSKKYYNRKIDGLKSPMGISPRALKAVATERTIKLAKPRVVIDMTTRSEPFKHTLKEDLKLRSTCATATTEVLNSQSPNQNKLITYGAIIKMLFDN</sequence>
<reference evidence="1" key="1">
    <citation type="submission" date="2020-05" db="UniProtKB">
        <authorList>
            <consortium name="EnsemblMetazoa"/>
        </authorList>
    </citation>
    <scope>IDENTIFICATION</scope>
    <source>
        <strain evidence="1">TTRI</strain>
    </source>
</reference>
<protein>
    <submittedName>
        <fullName evidence="1">Uncharacterized protein</fullName>
    </submittedName>
</protein>
<keyword evidence="2" id="KW-1185">Reference proteome</keyword>
<evidence type="ECO:0000313" key="2">
    <source>
        <dbReference type="Proteomes" id="UP000078200"/>
    </source>
</evidence>
<name>A0A1A9VAI4_GLOAU</name>
<dbReference type="AlphaFoldDB" id="A0A1A9VAI4"/>
<dbReference type="Pfam" id="PF14912">
    <property type="entry name" value="THEG"/>
    <property type="match status" value="1"/>
</dbReference>
<evidence type="ECO:0000313" key="1">
    <source>
        <dbReference type="EnsemblMetazoa" id="GAUT031031-PA"/>
    </source>
</evidence>